<dbReference type="FunFam" id="3.30.465.10:FF:000001">
    <property type="entry name" value="D-2-hydroxyglutarate dehydrogenase, mitochondrial"/>
    <property type="match status" value="1"/>
</dbReference>
<dbReference type="Pfam" id="PF02913">
    <property type="entry name" value="FAD-oxidase_C"/>
    <property type="match status" value="1"/>
</dbReference>
<dbReference type="InterPro" id="IPR004113">
    <property type="entry name" value="FAD-bd_oxidored_4_C"/>
</dbReference>
<evidence type="ECO:0000259" key="7">
    <source>
        <dbReference type="PROSITE" id="PS51387"/>
    </source>
</evidence>
<dbReference type="Gene3D" id="3.30.70.2740">
    <property type="match status" value="1"/>
</dbReference>
<dbReference type="SUPFAM" id="SSF55103">
    <property type="entry name" value="FAD-linked oxidases, C-terminal domain"/>
    <property type="match status" value="1"/>
</dbReference>
<dbReference type="GO" id="GO:0005739">
    <property type="term" value="C:mitochondrion"/>
    <property type="evidence" value="ECO:0007669"/>
    <property type="project" value="TreeGrafter"/>
</dbReference>
<dbReference type="SUPFAM" id="SSF56176">
    <property type="entry name" value="FAD-binding/transporter-associated domain-like"/>
    <property type="match status" value="1"/>
</dbReference>
<organism evidence="8 9">
    <name type="scientific">Smittium simulii</name>
    <dbReference type="NCBI Taxonomy" id="133385"/>
    <lineage>
        <taxon>Eukaryota</taxon>
        <taxon>Fungi</taxon>
        <taxon>Fungi incertae sedis</taxon>
        <taxon>Zoopagomycota</taxon>
        <taxon>Kickxellomycotina</taxon>
        <taxon>Harpellomycetes</taxon>
        <taxon>Harpellales</taxon>
        <taxon>Legeriomycetaceae</taxon>
        <taxon>Smittium</taxon>
    </lineage>
</organism>
<dbReference type="Gene3D" id="3.30.70.2190">
    <property type="match status" value="1"/>
</dbReference>
<dbReference type="PANTHER" id="PTHR43716:SF1">
    <property type="entry name" value="D-2-HYDROXYGLUTARATE DEHYDROGENASE, MITOCHONDRIAL"/>
    <property type="match status" value="1"/>
</dbReference>
<reference evidence="8 9" key="1">
    <citation type="journal article" date="2018" name="MBio">
        <title>Comparative Genomics Reveals the Core Gene Toolbox for the Fungus-Insect Symbiosis.</title>
        <authorList>
            <person name="Wang Y."/>
            <person name="Stata M."/>
            <person name="Wang W."/>
            <person name="Stajich J.E."/>
            <person name="White M.M."/>
            <person name="Moncalvo J.M."/>
        </authorList>
    </citation>
    <scope>NUCLEOTIDE SEQUENCE [LARGE SCALE GENOMIC DNA]</scope>
    <source>
        <strain evidence="8 9">SWE-8-4</strain>
    </source>
</reference>
<proteinExistence type="inferred from homology"/>
<keyword evidence="4" id="KW-0274">FAD</keyword>
<dbReference type="GO" id="GO:0071949">
    <property type="term" value="F:FAD binding"/>
    <property type="evidence" value="ECO:0007669"/>
    <property type="project" value="InterPro"/>
</dbReference>
<accession>A0A2T9YS70</accession>
<dbReference type="InterPro" id="IPR016169">
    <property type="entry name" value="FAD-bd_PCMH_sub2"/>
</dbReference>
<dbReference type="GO" id="GO:0004458">
    <property type="term" value="F:D-lactate dehydrogenase (cytochrome) activity"/>
    <property type="evidence" value="ECO:0007669"/>
    <property type="project" value="UniProtKB-EC"/>
</dbReference>
<evidence type="ECO:0000256" key="6">
    <source>
        <dbReference type="ARBA" id="ARBA00051436"/>
    </source>
</evidence>
<comment type="catalytic activity">
    <reaction evidence="6">
        <text>(R)-lactate + 2 Fe(III)-[cytochrome c] = 2 Fe(II)-[cytochrome c] + pyruvate + 2 H(+)</text>
        <dbReference type="Rhea" id="RHEA:13521"/>
        <dbReference type="Rhea" id="RHEA-COMP:10350"/>
        <dbReference type="Rhea" id="RHEA-COMP:14399"/>
        <dbReference type="ChEBI" id="CHEBI:15361"/>
        <dbReference type="ChEBI" id="CHEBI:15378"/>
        <dbReference type="ChEBI" id="CHEBI:16004"/>
        <dbReference type="ChEBI" id="CHEBI:29033"/>
        <dbReference type="ChEBI" id="CHEBI:29034"/>
        <dbReference type="EC" id="1.1.2.4"/>
    </reaction>
</comment>
<name>A0A2T9YS70_9FUNG</name>
<evidence type="ECO:0000313" key="9">
    <source>
        <dbReference type="Proteomes" id="UP000245383"/>
    </source>
</evidence>
<evidence type="ECO:0000256" key="2">
    <source>
        <dbReference type="ARBA" id="ARBA00008000"/>
    </source>
</evidence>
<dbReference type="InterPro" id="IPR016164">
    <property type="entry name" value="FAD-linked_Oxase-like_C"/>
</dbReference>
<sequence length="400" mass="44176">MEKFNSPTLATMRGKAEVVLFPTSTEQTSAIVKYSGSMAVYDEIVINLSKMNKIHSIDQDSGAMVCDAGCILQDLDLHLSDYDLTMPLDLGAKGSCHIGGNISTNAGGIRYIKYGSLHGSVLGLKVVLPNGQILDNLSTLRKDSTGYDVKQLFIGAEGTLGIVTGVSILTHKKAKYCDLLSMDITLNGLEKTNPLAKMHNYYVFIETQGSHKEHDLEKIMGMFEELQEDGTIEDGIMAEDITQMAKIWELRESIITAHSKYGETYAMDLSLPTSKVETIVNDLKDFLEGLGVYDRTLSYKSSPKYVKEVTGFGHIGDGNLHLNVIVEKYQDSFTTTLEKFIFEYIQNLKGSISAEHGIGLLKPDFLHYSKSKEAIELMTIIKNSIDPKGIMNPYKVLPSS</sequence>
<keyword evidence="5" id="KW-0560">Oxidoreductase</keyword>
<dbReference type="AlphaFoldDB" id="A0A2T9YS70"/>
<dbReference type="STRING" id="133385.A0A2T9YS70"/>
<dbReference type="InterPro" id="IPR036318">
    <property type="entry name" value="FAD-bd_PCMH-like_sf"/>
</dbReference>
<keyword evidence="3" id="KW-0285">Flavoprotein</keyword>
<comment type="cofactor">
    <cofactor evidence="1">
        <name>FAD</name>
        <dbReference type="ChEBI" id="CHEBI:57692"/>
    </cofactor>
</comment>
<evidence type="ECO:0000256" key="5">
    <source>
        <dbReference type="ARBA" id="ARBA00023002"/>
    </source>
</evidence>
<dbReference type="Gene3D" id="1.10.45.10">
    <property type="entry name" value="Vanillyl-alcohol Oxidase, Chain A, domain 4"/>
    <property type="match status" value="1"/>
</dbReference>
<dbReference type="InterPro" id="IPR051264">
    <property type="entry name" value="FAD-oxidored/transferase_4"/>
</dbReference>
<dbReference type="FunFam" id="1.10.45.10:FF:000001">
    <property type="entry name" value="D-lactate dehydrogenase mitochondrial"/>
    <property type="match status" value="1"/>
</dbReference>
<dbReference type="InterPro" id="IPR006094">
    <property type="entry name" value="Oxid_FAD_bind_N"/>
</dbReference>
<dbReference type="PROSITE" id="PS51387">
    <property type="entry name" value="FAD_PCMH"/>
    <property type="match status" value="1"/>
</dbReference>
<evidence type="ECO:0000256" key="1">
    <source>
        <dbReference type="ARBA" id="ARBA00001974"/>
    </source>
</evidence>
<comment type="similarity">
    <text evidence="2">Belongs to the FAD-binding oxidoreductase/transferase type 4 family.</text>
</comment>
<dbReference type="Pfam" id="PF01565">
    <property type="entry name" value="FAD_binding_4"/>
    <property type="match status" value="1"/>
</dbReference>
<protein>
    <recommendedName>
        <fullName evidence="7">FAD-binding PCMH-type domain-containing protein</fullName>
    </recommendedName>
</protein>
<dbReference type="InterPro" id="IPR016166">
    <property type="entry name" value="FAD-bd_PCMH"/>
</dbReference>
<evidence type="ECO:0000313" key="8">
    <source>
        <dbReference type="EMBL" id="PVU95200.1"/>
    </source>
</evidence>
<dbReference type="EMBL" id="MBFR01000062">
    <property type="protein sequence ID" value="PVU95200.1"/>
    <property type="molecule type" value="Genomic_DNA"/>
</dbReference>
<dbReference type="PANTHER" id="PTHR43716">
    <property type="entry name" value="D-2-HYDROXYGLUTARATE DEHYDROGENASE, MITOCHONDRIAL"/>
    <property type="match status" value="1"/>
</dbReference>
<evidence type="ECO:0000256" key="3">
    <source>
        <dbReference type="ARBA" id="ARBA00022630"/>
    </source>
</evidence>
<dbReference type="Proteomes" id="UP000245383">
    <property type="component" value="Unassembled WGS sequence"/>
</dbReference>
<evidence type="ECO:0000256" key="4">
    <source>
        <dbReference type="ARBA" id="ARBA00022827"/>
    </source>
</evidence>
<dbReference type="OrthoDB" id="5332616at2759"/>
<comment type="caution">
    <text evidence="8">The sequence shown here is derived from an EMBL/GenBank/DDBJ whole genome shotgun (WGS) entry which is preliminary data.</text>
</comment>
<dbReference type="InterPro" id="IPR016171">
    <property type="entry name" value="Vanillyl_alc_oxidase_C-sub2"/>
</dbReference>
<keyword evidence="9" id="KW-1185">Reference proteome</keyword>
<dbReference type="Gene3D" id="3.30.465.10">
    <property type="match status" value="1"/>
</dbReference>
<gene>
    <name evidence="8" type="ORF">BB561_001971</name>
</gene>
<feature type="domain" description="FAD-binding PCMH-type" evidence="7">
    <location>
        <begin position="1"/>
        <end position="173"/>
    </location>
</feature>